<dbReference type="EMBL" id="CP068570">
    <property type="protein sequence ID" value="QQZ51208.1"/>
    <property type="molecule type" value="Genomic_DNA"/>
</dbReference>
<accession>A0A974P5Z3</accession>
<reference evidence="2" key="1">
    <citation type="submission" date="2021-01" db="EMBL/GenBank/DDBJ databases">
        <title>Genome sequence of Phenylobacterium sp. 20VBR1 isolated from a valley glaceir, Ny-Alesund, Svalbard.</title>
        <authorList>
            <person name="Thomas F.A."/>
            <person name="Krishnan K.P."/>
            <person name="Sinha R.K."/>
        </authorList>
    </citation>
    <scope>NUCLEOTIDE SEQUENCE</scope>
    <source>
        <strain evidence="2">20VBR1</strain>
    </source>
</reference>
<evidence type="ECO:0000256" key="1">
    <source>
        <dbReference type="SAM" id="MobiDB-lite"/>
    </source>
</evidence>
<dbReference type="AlphaFoldDB" id="A0A974P5Z3"/>
<name>A0A974P5Z3_9CAUL</name>
<feature type="region of interest" description="Disordered" evidence="1">
    <location>
        <begin position="69"/>
        <end position="108"/>
    </location>
</feature>
<protein>
    <submittedName>
        <fullName evidence="2">Uncharacterized protein</fullName>
    </submittedName>
</protein>
<evidence type="ECO:0000313" key="2">
    <source>
        <dbReference type="EMBL" id="QQZ51208.1"/>
    </source>
</evidence>
<proteinExistence type="predicted"/>
<sequence length="292" mass="30265">MANDPSWVRVRISSLCRDRPTFSNIPRSWLRTVLKLTLSSTAASFSVSPSLRRAASRVSAGVRPKLSRRLAHSRSVASTAGKTTAQAPPRGRGAAQAGGERGRQAAGGDHIGEVRRLVVGLAELDDDLPALRAAQAVAGLVQGLVVGGLKNRKPWASMTPRRWWKTASPAAFQALAPPAALISTTPTCAASPRSAASAASRAAPAASGGASLASTSRAWTICSHLSGSAAMAYIVSITIETLALAFGVRVGTGGVISQARGPLAYTTSALHNPCYLRRWPSACRTRSAPGDP</sequence>
<gene>
    <name evidence="2" type="ORF">JKL49_08900</name>
</gene>
<organism evidence="2">
    <name type="scientific">Phenylobacterium glaciei</name>
    <dbReference type="NCBI Taxonomy" id="2803784"/>
    <lineage>
        <taxon>Bacteria</taxon>
        <taxon>Pseudomonadati</taxon>
        <taxon>Pseudomonadota</taxon>
        <taxon>Alphaproteobacteria</taxon>
        <taxon>Caulobacterales</taxon>
        <taxon>Caulobacteraceae</taxon>
        <taxon>Phenylobacterium</taxon>
    </lineage>
</organism>
<feature type="compositionally biased region" description="Low complexity" evidence="1">
    <location>
        <begin position="85"/>
        <end position="108"/>
    </location>
</feature>
<feature type="compositionally biased region" description="Polar residues" evidence="1">
    <location>
        <begin position="75"/>
        <end position="84"/>
    </location>
</feature>